<feature type="domain" description="Ig-like" evidence="2">
    <location>
        <begin position="1"/>
        <end position="60"/>
    </location>
</feature>
<dbReference type="GO" id="GO:0098632">
    <property type="term" value="F:cell-cell adhesion mediator activity"/>
    <property type="evidence" value="ECO:0007669"/>
    <property type="project" value="TreeGrafter"/>
</dbReference>
<dbReference type="InterPro" id="IPR013783">
    <property type="entry name" value="Ig-like_fold"/>
</dbReference>
<proteinExistence type="predicted"/>
<dbReference type="GO" id="GO:0070593">
    <property type="term" value="P:dendrite self-avoidance"/>
    <property type="evidence" value="ECO:0007669"/>
    <property type="project" value="TreeGrafter"/>
</dbReference>
<dbReference type="PANTHER" id="PTHR10075:SF14">
    <property type="entry name" value="CELL ADHESION MOLECULE DSCAM2-RELATED"/>
    <property type="match status" value="1"/>
</dbReference>
<dbReference type="SUPFAM" id="SSF48726">
    <property type="entry name" value="Immunoglobulin"/>
    <property type="match status" value="1"/>
</dbReference>
<reference evidence="3" key="1">
    <citation type="submission" date="2017-09" db="EMBL/GenBank/DDBJ databases">
        <title>Contemporary evolution of a Lepidopteran species, Heliothis virescens, in response to modern agricultural practices.</title>
        <authorList>
            <person name="Fritz M.L."/>
            <person name="Deyonke A.M."/>
            <person name="Papanicolaou A."/>
            <person name="Micinski S."/>
            <person name="Westbrook J."/>
            <person name="Gould F."/>
        </authorList>
    </citation>
    <scope>NUCLEOTIDE SEQUENCE [LARGE SCALE GENOMIC DNA]</scope>
    <source>
        <strain evidence="3">HvINT-</strain>
        <tissue evidence="3">Whole body</tissue>
    </source>
</reference>
<evidence type="ECO:0000259" key="2">
    <source>
        <dbReference type="PROSITE" id="PS50835"/>
    </source>
</evidence>
<sequence length="166" mass="17986">MYFTWLKDGAPLPPNLQIEEKSLNEFSLLMFSDLTARHSGEYTCRVSNHAATVNYTAQLSVKVAPAWATEPLDAASFREPYITIVLFLPDEGASLGGESGEQWEPVGAGEWGVDGGLYRCVADNGVGPPLVKHVNVTVHGTELVTIFSSALVFRSVSMELLAPFPT</sequence>
<dbReference type="Gene3D" id="2.60.40.10">
    <property type="entry name" value="Immunoglobulins"/>
    <property type="match status" value="1"/>
</dbReference>
<dbReference type="PROSITE" id="PS50835">
    <property type="entry name" value="IG_LIKE"/>
    <property type="match status" value="1"/>
</dbReference>
<name>A0A2A4JHV9_HELVI</name>
<dbReference type="InterPro" id="IPR036179">
    <property type="entry name" value="Ig-like_dom_sf"/>
</dbReference>
<dbReference type="Pfam" id="PF07679">
    <property type="entry name" value="I-set"/>
    <property type="match status" value="1"/>
</dbReference>
<dbReference type="GO" id="GO:0007411">
    <property type="term" value="P:axon guidance"/>
    <property type="evidence" value="ECO:0007669"/>
    <property type="project" value="TreeGrafter"/>
</dbReference>
<dbReference type="InterPro" id="IPR013098">
    <property type="entry name" value="Ig_I-set"/>
</dbReference>
<comment type="caution">
    <text evidence="3">The sequence shown here is derived from an EMBL/GenBank/DDBJ whole genome shotgun (WGS) entry which is preliminary data.</text>
</comment>
<dbReference type="InterPro" id="IPR007110">
    <property type="entry name" value="Ig-like_dom"/>
</dbReference>
<dbReference type="EMBL" id="NWSH01001514">
    <property type="protein sequence ID" value="PCG71010.1"/>
    <property type="molecule type" value="Genomic_DNA"/>
</dbReference>
<keyword evidence="1" id="KW-0393">Immunoglobulin domain</keyword>
<evidence type="ECO:0000313" key="3">
    <source>
        <dbReference type="EMBL" id="PCG71010.1"/>
    </source>
</evidence>
<dbReference type="GO" id="GO:0007156">
    <property type="term" value="P:homophilic cell adhesion via plasma membrane adhesion molecules"/>
    <property type="evidence" value="ECO:0007669"/>
    <property type="project" value="TreeGrafter"/>
</dbReference>
<evidence type="ECO:0000256" key="1">
    <source>
        <dbReference type="ARBA" id="ARBA00023319"/>
    </source>
</evidence>
<dbReference type="GO" id="GO:0030424">
    <property type="term" value="C:axon"/>
    <property type="evidence" value="ECO:0007669"/>
    <property type="project" value="TreeGrafter"/>
</dbReference>
<gene>
    <name evidence="3" type="ORF">B5V51_2367</name>
</gene>
<dbReference type="STRING" id="7102.A0A2A4JHV9"/>
<organism evidence="3">
    <name type="scientific">Heliothis virescens</name>
    <name type="common">Tobacco budworm moth</name>
    <dbReference type="NCBI Taxonomy" id="7102"/>
    <lineage>
        <taxon>Eukaryota</taxon>
        <taxon>Metazoa</taxon>
        <taxon>Ecdysozoa</taxon>
        <taxon>Arthropoda</taxon>
        <taxon>Hexapoda</taxon>
        <taxon>Insecta</taxon>
        <taxon>Pterygota</taxon>
        <taxon>Neoptera</taxon>
        <taxon>Endopterygota</taxon>
        <taxon>Lepidoptera</taxon>
        <taxon>Glossata</taxon>
        <taxon>Ditrysia</taxon>
        <taxon>Noctuoidea</taxon>
        <taxon>Noctuidae</taxon>
        <taxon>Heliothinae</taxon>
        <taxon>Heliothis</taxon>
    </lineage>
</organism>
<dbReference type="PANTHER" id="PTHR10075">
    <property type="entry name" value="BASIGIN RELATED"/>
    <property type="match status" value="1"/>
</dbReference>
<accession>A0A2A4JHV9</accession>
<protein>
    <recommendedName>
        <fullName evidence="2">Ig-like domain-containing protein</fullName>
    </recommendedName>
</protein>
<dbReference type="GO" id="GO:0005886">
    <property type="term" value="C:plasma membrane"/>
    <property type="evidence" value="ECO:0007669"/>
    <property type="project" value="TreeGrafter"/>
</dbReference>
<dbReference type="AlphaFoldDB" id="A0A2A4JHV9"/>